<proteinExistence type="predicted"/>
<organism evidence="1 2">
    <name type="scientific">Microtetraspora malaysiensis</name>
    <dbReference type="NCBI Taxonomy" id="161358"/>
    <lineage>
        <taxon>Bacteria</taxon>
        <taxon>Bacillati</taxon>
        <taxon>Actinomycetota</taxon>
        <taxon>Actinomycetes</taxon>
        <taxon>Streptosporangiales</taxon>
        <taxon>Streptosporangiaceae</taxon>
        <taxon>Microtetraspora</taxon>
    </lineage>
</organism>
<protein>
    <submittedName>
        <fullName evidence="1">Uncharacterized protein</fullName>
    </submittedName>
</protein>
<dbReference type="Proteomes" id="UP001602013">
    <property type="component" value="Unassembled WGS sequence"/>
</dbReference>
<evidence type="ECO:0000313" key="1">
    <source>
        <dbReference type="EMBL" id="MFF3667217.1"/>
    </source>
</evidence>
<dbReference type="RefSeq" id="WP_387412100.1">
    <property type="nucleotide sequence ID" value="NZ_JBIASD010000009.1"/>
</dbReference>
<accession>A0ABW6SSS9</accession>
<keyword evidence="2" id="KW-1185">Reference proteome</keyword>
<name>A0ABW6SSS9_9ACTN</name>
<comment type="caution">
    <text evidence="1">The sequence shown here is derived from an EMBL/GenBank/DDBJ whole genome shotgun (WGS) entry which is preliminary data.</text>
</comment>
<evidence type="ECO:0000313" key="2">
    <source>
        <dbReference type="Proteomes" id="UP001602013"/>
    </source>
</evidence>
<sequence>MPSTLRARFHEPAARCKTSQLVEPSVVVTNRPASGNNALMCVPVDKGADERPAGTAPVPVLAISPRWMGKYPARPYLVAG</sequence>
<reference evidence="1 2" key="1">
    <citation type="submission" date="2024-10" db="EMBL/GenBank/DDBJ databases">
        <title>The Natural Products Discovery Center: Release of the First 8490 Sequenced Strains for Exploring Actinobacteria Biosynthetic Diversity.</title>
        <authorList>
            <person name="Kalkreuter E."/>
            <person name="Kautsar S.A."/>
            <person name="Yang D."/>
            <person name="Bader C.D."/>
            <person name="Teijaro C.N."/>
            <person name="Fluegel L."/>
            <person name="Davis C.M."/>
            <person name="Simpson J.R."/>
            <person name="Lauterbach L."/>
            <person name="Steele A.D."/>
            <person name="Gui C."/>
            <person name="Meng S."/>
            <person name="Li G."/>
            <person name="Viehrig K."/>
            <person name="Ye F."/>
            <person name="Su P."/>
            <person name="Kiefer A.F."/>
            <person name="Nichols A."/>
            <person name="Cepeda A.J."/>
            <person name="Yan W."/>
            <person name="Fan B."/>
            <person name="Jiang Y."/>
            <person name="Adhikari A."/>
            <person name="Zheng C.-J."/>
            <person name="Schuster L."/>
            <person name="Cowan T.M."/>
            <person name="Smanski M.J."/>
            <person name="Chevrette M.G."/>
            <person name="De Carvalho L.P.S."/>
            <person name="Shen B."/>
        </authorList>
    </citation>
    <scope>NUCLEOTIDE SEQUENCE [LARGE SCALE GENOMIC DNA]</scope>
    <source>
        <strain evidence="1 2">NPDC002173</strain>
    </source>
</reference>
<gene>
    <name evidence="1" type="ORF">ACFYXI_16595</name>
</gene>
<dbReference type="EMBL" id="JBIASD010000009">
    <property type="protein sequence ID" value="MFF3667217.1"/>
    <property type="molecule type" value="Genomic_DNA"/>
</dbReference>